<evidence type="ECO:0000256" key="7">
    <source>
        <dbReference type="ARBA" id="ARBA00034754"/>
    </source>
</evidence>
<accession>A0A5S9F3Z7</accession>
<name>A0A5S9F3Z7_UABAM</name>
<keyword evidence="5" id="KW-0235">DNA replication</keyword>
<dbReference type="Gene3D" id="1.20.272.10">
    <property type="match status" value="1"/>
</dbReference>
<dbReference type="NCBIfam" id="TIGR01128">
    <property type="entry name" value="holA"/>
    <property type="match status" value="1"/>
</dbReference>
<evidence type="ECO:0000256" key="4">
    <source>
        <dbReference type="ARBA" id="ARBA00022695"/>
    </source>
</evidence>
<evidence type="ECO:0000256" key="2">
    <source>
        <dbReference type="ARBA" id="ARBA00017703"/>
    </source>
</evidence>
<evidence type="ECO:0000256" key="1">
    <source>
        <dbReference type="ARBA" id="ARBA00012417"/>
    </source>
</evidence>
<dbReference type="Pfam" id="PF06144">
    <property type="entry name" value="DNA_pol3_delta"/>
    <property type="match status" value="1"/>
</dbReference>
<dbReference type="PANTHER" id="PTHR34388">
    <property type="entry name" value="DNA POLYMERASE III SUBUNIT DELTA"/>
    <property type="match status" value="1"/>
</dbReference>
<evidence type="ECO:0000256" key="5">
    <source>
        <dbReference type="ARBA" id="ARBA00022705"/>
    </source>
</evidence>
<keyword evidence="4" id="KW-0548">Nucleotidyltransferase</keyword>
<comment type="similarity">
    <text evidence="7">Belongs to the DNA polymerase HolA subunit family.</text>
</comment>
<dbReference type="Gene3D" id="1.10.8.60">
    <property type="match status" value="1"/>
</dbReference>
<dbReference type="InterPro" id="IPR010372">
    <property type="entry name" value="DNA_pol3_delta_N"/>
</dbReference>
<dbReference type="InterPro" id="IPR005790">
    <property type="entry name" value="DNA_polIII_delta"/>
</dbReference>
<keyword evidence="12" id="KW-1185">Reference proteome</keyword>
<evidence type="ECO:0000259" key="9">
    <source>
        <dbReference type="Pfam" id="PF06144"/>
    </source>
</evidence>
<reference evidence="11 12" key="1">
    <citation type="submission" date="2019-08" db="EMBL/GenBank/DDBJ databases">
        <title>Complete genome sequence of Candidatus Uab amorphum.</title>
        <authorList>
            <person name="Shiratori T."/>
            <person name="Suzuki S."/>
            <person name="Kakizawa Y."/>
            <person name="Ishida K."/>
        </authorList>
    </citation>
    <scope>NUCLEOTIDE SEQUENCE [LARGE SCALE GENOMIC DNA]</scope>
    <source>
        <strain evidence="11 12">SRT547</strain>
    </source>
</reference>
<dbReference type="PANTHER" id="PTHR34388:SF1">
    <property type="entry name" value="DNA POLYMERASE III SUBUNIT DELTA"/>
    <property type="match status" value="1"/>
</dbReference>
<protein>
    <recommendedName>
        <fullName evidence="2">DNA polymerase III subunit delta</fullName>
        <ecNumber evidence="1">2.7.7.7</ecNumber>
    </recommendedName>
</protein>
<dbReference type="GO" id="GO:0003677">
    <property type="term" value="F:DNA binding"/>
    <property type="evidence" value="ECO:0007669"/>
    <property type="project" value="InterPro"/>
</dbReference>
<dbReference type="InterPro" id="IPR008921">
    <property type="entry name" value="DNA_pol3_clamp-load_cplx_C"/>
</dbReference>
<dbReference type="EC" id="2.7.7.7" evidence="1"/>
<evidence type="ECO:0000313" key="12">
    <source>
        <dbReference type="Proteomes" id="UP000326354"/>
    </source>
</evidence>
<dbReference type="OrthoDB" id="269621at2"/>
<dbReference type="EMBL" id="AP019860">
    <property type="protein sequence ID" value="BBM83682.1"/>
    <property type="molecule type" value="Genomic_DNA"/>
</dbReference>
<dbReference type="SUPFAM" id="SSF48019">
    <property type="entry name" value="post-AAA+ oligomerization domain-like"/>
    <property type="match status" value="1"/>
</dbReference>
<evidence type="ECO:0000256" key="3">
    <source>
        <dbReference type="ARBA" id="ARBA00022679"/>
    </source>
</evidence>
<dbReference type="Proteomes" id="UP000326354">
    <property type="component" value="Chromosome"/>
</dbReference>
<dbReference type="InterPro" id="IPR022754">
    <property type="entry name" value="DNA_pol_III_gamma-3"/>
</dbReference>
<dbReference type="GO" id="GO:0003887">
    <property type="term" value="F:DNA-directed DNA polymerase activity"/>
    <property type="evidence" value="ECO:0007669"/>
    <property type="project" value="UniProtKB-KW"/>
</dbReference>
<feature type="domain" description="DNA polymerase III delta N-terminal" evidence="9">
    <location>
        <begin position="18"/>
        <end position="129"/>
    </location>
</feature>
<evidence type="ECO:0000256" key="6">
    <source>
        <dbReference type="ARBA" id="ARBA00022932"/>
    </source>
</evidence>
<proteinExistence type="inferred from homology"/>
<dbReference type="GO" id="GO:0006261">
    <property type="term" value="P:DNA-templated DNA replication"/>
    <property type="evidence" value="ECO:0007669"/>
    <property type="project" value="TreeGrafter"/>
</dbReference>
<dbReference type="AlphaFoldDB" id="A0A5S9F3Z7"/>
<dbReference type="GO" id="GO:0009360">
    <property type="term" value="C:DNA polymerase III complex"/>
    <property type="evidence" value="ECO:0007669"/>
    <property type="project" value="InterPro"/>
</dbReference>
<sequence>MNYMQFEREIKKKIANFYIFYGKENFLKEEGIATIKEKLSDAFYTEYDVDNQFNVQELIANLSSDVLFNDTNLIILKNADIMITQLLEPLKGYYKSPNPSSVLVVELNKLDNRSKFAKFVKNIAVCVECSPLYDRPKPWLRLPPWESDLAKWVCARVRKYKKTMTPEAAFFLTEYVGNDLKSLDSQLQKMALFLQDTQNITSADIEKLVGKSKKINIFDFLDAICSKKLDTSLNLMRQIFANGLQSQDGGSIHDPMHIGLQVLRLLHYRFKQIWQIGISGDSSSIGEYAKRQVAAFTKNFTKQQLIAIWKLLLETELNMKTSRIEPIVSIEQIIIHITRLK</sequence>
<dbReference type="SUPFAM" id="SSF52540">
    <property type="entry name" value="P-loop containing nucleoside triphosphate hydrolases"/>
    <property type="match status" value="1"/>
</dbReference>
<comment type="catalytic activity">
    <reaction evidence="8">
        <text>DNA(n) + a 2'-deoxyribonucleoside 5'-triphosphate = DNA(n+1) + diphosphate</text>
        <dbReference type="Rhea" id="RHEA:22508"/>
        <dbReference type="Rhea" id="RHEA-COMP:17339"/>
        <dbReference type="Rhea" id="RHEA-COMP:17340"/>
        <dbReference type="ChEBI" id="CHEBI:33019"/>
        <dbReference type="ChEBI" id="CHEBI:61560"/>
        <dbReference type="ChEBI" id="CHEBI:173112"/>
        <dbReference type="EC" id="2.7.7.7"/>
    </reaction>
</comment>
<dbReference type="InterPro" id="IPR027417">
    <property type="entry name" value="P-loop_NTPase"/>
</dbReference>
<feature type="domain" description="DNA polymerase III gamma subunit" evidence="10">
    <location>
        <begin position="200"/>
        <end position="337"/>
    </location>
</feature>
<organism evidence="11 12">
    <name type="scientific">Uabimicrobium amorphum</name>
    <dbReference type="NCBI Taxonomy" id="2596890"/>
    <lineage>
        <taxon>Bacteria</taxon>
        <taxon>Pseudomonadati</taxon>
        <taxon>Planctomycetota</taxon>
        <taxon>Candidatus Uabimicrobiia</taxon>
        <taxon>Candidatus Uabimicrobiales</taxon>
        <taxon>Candidatus Uabimicrobiaceae</taxon>
        <taxon>Candidatus Uabimicrobium</taxon>
    </lineage>
</organism>
<dbReference type="KEGG" id="uam:UABAM_02035"/>
<evidence type="ECO:0000259" key="10">
    <source>
        <dbReference type="Pfam" id="PF12169"/>
    </source>
</evidence>
<evidence type="ECO:0000256" key="8">
    <source>
        <dbReference type="ARBA" id="ARBA00049244"/>
    </source>
</evidence>
<evidence type="ECO:0000313" key="11">
    <source>
        <dbReference type="EMBL" id="BBM83682.1"/>
    </source>
</evidence>
<dbReference type="Gene3D" id="3.40.50.300">
    <property type="entry name" value="P-loop containing nucleotide triphosphate hydrolases"/>
    <property type="match status" value="1"/>
</dbReference>
<gene>
    <name evidence="11" type="ORF">UABAM_02035</name>
</gene>
<keyword evidence="6" id="KW-0239">DNA-directed DNA polymerase</keyword>
<keyword evidence="3" id="KW-0808">Transferase</keyword>
<dbReference type="Pfam" id="PF12169">
    <property type="entry name" value="DNA_pol3_gamma3"/>
    <property type="match status" value="1"/>
</dbReference>